<evidence type="ECO:0000313" key="3">
    <source>
        <dbReference type="EMBL" id="NDU97941.1"/>
    </source>
</evidence>
<dbReference type="PANTHER" id="PTHR43794">
    <property type="entry name" value="AMINOHYDROLASE SSNA-RELATED"/>
    <property type="match status" value="1"/>
</dbReference>
<comment type="caution">
    <text evidence="3">The sequence shown here is derived from an EMBL/GenBank/DDBJ whole genome shotgun (WGS) entry which is preliminary data.</text>
</comment>
<dbReference type="Gene3D" id="2.30.40.10">
    <property type="entry name" value="Urease, subunit C, domain 1"/>
    <property type="match status" value="1"/>
</dbReference>
<evidence type="ECO:0000256" key="1">
    <source>
        <dbReference type="ARBA" id="ARBA00022801"/>
    </source>
</evidence>
<dbReference type="EMBL" id="JAAFZH010000014">
    <property type="protein sequence ID" value="NDU97941.1"/>
    <property type="molecule type" value="Genomic_DNA"/>
</dbReference>
<dbReference type="SUPFAM" id="SSF51338">
    <property type="entry name" value="Composite domain of metallo-dependent hydrolases"/>
    <property type="match status" value="1"/>
</dbReference>
<dbReference type="InterPro" id="IPR032466">
    <property type="entry name" value="Metal_Hydrolase"/>
</dbReference>
<dbReference type="Proteomes" id="UP000474175">
    <property type="component" value="Unassembled WGS sequence"/>
</dbReference>
<protein>
    <submittedName>
        <fullName evidence="3">Amidohydrolase family protein</fullName>
    </submittedName>
</protein>
<name>A0A6L9LFM5_9BACT</name>
<dbReference type="RefSeq" id="WP_163953904.1">
    <property type="nucleotide sequence ID" value="NZ_JAAFZH010000014.1"/>
</dbReference>
<dbReference type="InterPro" id="IPR011059">
    <property type="entry name" value="Metal-dep_hydrolase_composite"/>
</dbReference>
<dbReference type="InterPro" id="IPR006680">
    <property type="entry name" value="Amidohydro-rel"/>
</dbReference>
<dbReference type="GO" id="GO:0016810">
    <property type="term" value="F:hydrolase activity, acting on carbon-nitrogen (but not peptide) bonds"/>
    <property type="evidence" value="ECO:0007669"/>
    <property type="project" value="InterPro"/>
</dbReference>
<accession>A0A6L9LFM5</accession>
<dbReference type="PANTHER" id="PTHR43794:SF11">
    <property type="entry name" value="AMIDOHYDROLASE-RELATED DOMAIN-CONTAINING PROTEIN"/>
    <property type="match status" value="1"/>
</dbReference>
<keyword evidence="1 3" id="KW-0378">Hydrolase</keyword>
<sequence length="548" mass="61490">MYTSSGRPLCIIGNVVDDQGRESMKSILVQHGRIVAIQPGKVPFDLPNLILLKLADDEVVFPGLINLHVHSEYNIFPLWKSPAVWSSRFQWRNNEQYFDDIKRFKEYIDTNWKHESYDFIQSVLYAPDSVNRPPLSSAALADAMREVLKLHGIVTELQAVAGGTTLVQQTIRLESNGKVPNFIIRDTTDPTELGIPDLKKVFSVVDFVKPGPDFDAPGAPERANDDTSGWPMMQLPSFDDFVTSVREGNSRYYACIAHLAEGRAGYLQKGKPDGFSRREFREFQRVLTPLAEAGLLKNANLTLTHACGLDYSDKSTLDFLLNNRISVVWSPVSNLLLYRDTIPVKQLLDHGINVCLGSDWAPSGSKHVWDEFKFARHFCDALNIAVSDAQLLAMMTQNPATALGSLRVGSIKTGYNADFFVLRKQTAQQPALAALHTQDDRAVRCTIVNGRIVYGDRNLFDTTLPVDYESIPASEGQIATQKAVSINSTLNFNLIKALSQVDILMYRYTNDIIRQPWLQRTKMLSSDDFVYQRQITQLKSILADLIKG</sequence>
<feature type="domain" description="Amidohydrolase-related" evidence="2">
    <location>
        <begin position="286"/>
        <end position="453"/>
    </location>
</feature>
<dbReference type="Pfam" id="PF01979">
    <property type="entry name" value="Amidohydro_1"/>
    <property type="match status" value="1"/>
</dbReference>
<keyword evidence="4" id="KW-1185">Reference proteome</keyword>
<dbReference type="AlphaFoldDB" id="A0A6L9LFM5"/>
<reference evidence="3 4" key="1">
    <citation type="submission" date="2020-02" db="EMBL/GenBank/DDBJ databases">
        <title>Draft genome sequence of two Spirosoma agri KCTC 52727 and Spirosoma terrae KCTC 52035.</title>
        <authorList>
            <person name="Rojas J."/>
            <person name="Ambika Manirajan B."/>
            <person name="Suarez C."/>
            <person name="Ratering S."/>
            <person name="Schnell S."/>
        </authorList>
    </citation>
    <scope>NUCLEOTIDE SEQUENCE [LARGE SCALE GENOMIC DNA]</scope>
    <source>
        <strain evidence="3 4">KCTC 52035</strain>
    </source>
</reference>
<gene>
    <name evidence="3" type="ORF">GK108_23855</name>
</gene>
<dbReference type="SUPFAM" id="SSF51556">
    <property type="entry name" value="Metallo-dependent hydrolases"/>
    <property type="match status" value="1"/>
</dbReference>
<evidence type="ECO:0000313" key="4">
    <source>
        <dbReference type="Proteomes" id="UP000474175"/>
    </source>
</evidence>
<dbReference type="InterPro" id="IPR050287">
    <property type="entry name" value="MTA/SAH_deaminase"/>
</dbReference>
<evidence type="ECO:0000259" key="2">
    <source>
        <dbReference type="Pfam" id="PF01979"/>
    </source>
</evidence>
<dbReference type="Gene3D" id="3.20.20.140">
    <property type="entry name" value="Metal-dependent hydrolases"/>
    <property type="match status" value="1"/>
</dbReference>
<proteinExistence type="predicted"/>
<organism evidence="3 4">
    <name type="scientific">Spirosoma terrae</name>
    <dbReference type="NCBI Taxonomy" id="1968276"/>
    <lineage>
        <taxon>Bacteria</taxon>
        <taxon>Pseudomonadati</taxon>
        <taxon>Bacteroidota</taxon>
        <taxon>Cytophagia</taxon>
        <taxon>Cytophagales</taxon>
        <taxon>Cytophagaceae</taxon>
        <taxon>Spirosoma</taxon>
    </lineage>
</organism>